<sequence>MYGYGAIRCGLLLLWWSWCCCGEASGSNKPPLPPGPSCPSASLRSALLPRSRRNDSVQGQNTGTDGTRWSSCPNNRACPEPATNTLPSRPLGPPGGLCCS</sequence>
<evidence type="ECO:0000256" key="2">
    <source>
        <dbReference type="SAM" id="SignalP"/>
    </source>
</evidence>
<dbReference type="AlphaFoldDB" id="A0A2M3ZX05"/>
<feature type="signal peptide" evidence="2">
    <location>
        <begin position="1"/>
        <end position="26"/>
    </location>
</feature>
<name>A0A2M3ZX05_9DIPT</name>
<evidence type="ECO:0000313" key="3">
    <source>
        <dbReference type="EMBL" id="MBW33041.1"/>
    </source>
</evidence>
<protein>
    <submittedName>
        <fullName evidence="3">Putative secreted peptide</fullName>
    </submittedName>
</protein>
<organism evidence="3">
    <name type="scientific">Anopheles braziliensis</name>
    <dbReference type="NCBI Taxonomy" id="58242"/>
    <lineage>
        <taxon>Eukaryota</taxon>
        <taxon>Metazoa</taxon>
        <taxon>Ecdysozoa</taxon>
        <taxon>Arthropoda</taxon>
        <taxon>Hexapoda</taxon>
        <taxon>Insecta</taxon>
        <taxon>Pterygota</taxon>
        <taxon>Neoptera</taxon>
        <taxon>Endopterygota</taxon>
        <taxon>Diptera</taxon>
        <taxon>Nematocera</taxon>
        <taxon>Culicoidea</taxon>
        <taxon>Culicidae</taxon>
        <taxon>Anophelinae</taxon>
        <taxon>Anopheles</taxon>
    </lineage>
</organism>
<proteinExistence type="predicted"/>
<keyword evidence="2" id="KW-0732">Signal</keyword>
<feature type="compositionally biased region" description="Polar residues" evidence="1">
    <location>
        <begin position="56"/>
        <end position="74"/>
    </location>
</feature>
<evidence type="ECO:0000256" key="1">
    <source>
        <dbReference type="SAM" id="MobiDB-lite"/>
    </source>
</evidence>
<accession>A0A2M3ZX05</accession>
<reference evidence="3" key="1">
    <citation type="submission" date="2018-01" db="EMBL/GenBank/DDBJ databases">
        <title>An insight into the sialome of Amazonian anophelines.</title>
        <authorList>
            <person name="Ribeiro J.M."/>
            <person name="Scarpassa V."/>
            <person name="Calvo E."/>
        </authorList>
    </citation>
    <scope>NUCLEOTIDE SEQUENCE</scope>
    <source>
        <tissue evidence="3">Salivary glands</tissue>
    </source>
</reference>
<dbReference type="EMBL" id="GGFM01012290">
    <property type="protein sequence ID" value="MBW33041.1"/>
    <property type="molecule type" value="Transcribed_RNA"/>
</dbReference>
<feature type="region of interest" description="Disordered" evidence="1">
    <location>
        <begin position="48"/>
        <end position="100"/>
    </location>
</feature>
<feature type="chain" id="PRO_5014792064" evidence="2">
    <location>
        <begin position="27"/>
        <end position="100"/>
    </location>
</feature>